<comment type="caution">
    <text evidence="3">The sequence shown here is derived from an EMBL/GenBank/DDBJ whole genome shotgun (WGS) entry which is preliminary data.</text>
</comment>
<dbReference type="InterPro" id="IPR025164">
    <property type="entry name" value="Toastrack_DUF4097"/>
</dbReference>
<evidence type="ECO:0000313" key="3">
    <source>
        <dbReference type="EMBL" id="MBA8806171.1"/>
    </source>
</evidence>
<accession>A0A7W3PC21</accession>
<name>A0A7W3PC21_9MICO</name>
<dbReference type="Pfam" id="PF13349">
    <property type="entry name" value="DUF4097"/>
    <property type="match status" value="1"/>
</dbReference>
<evidence type="ECO:0000259" key="2">
    <source>
        <dbReference type="Pfam" id="PF13349"/>
    </source>
</evidence>
<dbReference type="AlphaFoldDB" id="A0A7W3PC21"/>
<sequence length="291" mass="29548">MSTDSWTVTGPQTIELRDVTTVDAHVVDGRLDVVAHDEPLVRVEVHSVEGRSLEVRLEDGRLVIEHESGLSGWGSFMKRFADFGGKARADIHVAVPAGTAVRLGTIRGECLLAGTTAGASASTVSGSLLVSRTAGELRLNTVSGEVTVRDHVGDITSNTVSADVVMSGSADSVVSSSVSGDVTIDLATQPRSVKVNSVSGNLLLRVPDDSVVAVSAQSVSGRVTVGGAQVFGGGGATFNGGGRTEAGPAGQGTTRLRATSVSGEVTVLGGPQDAPVDAPEDAPADQTPVDL</sequence>
<gene>
    <name evidence="3" type="ORF">FHX71_000113</name>
</gene>
<protein>
    <recommendedName>
        <fullName evidence="2">DUF4097 domain-containing protein</fullName>
    </recommendedName>
</protein>
<reference evidence="3 4" key="1">
    <citation type="submission" date="2020-07" db="EMBL/GenBank/DDBJ databases">
        <title>Sequencing the genomes of 1000 actinobacteria strains.</title>
        <authorList>
            <person name="Klenk H.-P."/>
        </authorList>
    </citation>
    <scope>NUCLEOTIDE SEQUENCE [LARGE SCALE GENOMIC DNA]</scope>
    <source>
        <strain evidence="3 4">DSM 44121</strain>
    </source>
</reference>
<keyword evidence="4" id="KW-1185">Reference proteome</keyword>
<proteinExistence type="predicted"/>
<feature type="region of interest" description="Disordered" evidence="1">
    <location>
        <begin position="268"/>
        <end position="291"/>
    </location>
</feature>
<evidence type="ECO:0000256" key="1">
    <source>
        <dbReference type="SAM" id="MobiDB-lite"/>
    </source>
</evidence>
<organism evidence="3 4">
    <name type="scientific">Promicromonospora sukumoe</name>
    <dbReference type="NCBI Taxonomy" id="88382"/>
    <lineage>
        <taxon>Bacteria</taxon>
        <taxon>Bacillati</taxon>
        <taxon>Actinomycetota</taxon>
        <taxon>Actinomycetes</taxon>
        <taxon>Micrococcales</taxon>
        <taxon>Promicromonosporaceae</taxon>
        <taxon>Promicromonospora</taxon>
    </lineage>
</organism>
<dbReference type="Proteomes" id="UP000540568">
    <property type="component" value="Unassembled WGS sequence"/>
</dbReference>
<evidence type="ECO:0000313" key="4">
    <source>
        <dbReference type="Proteomes" id="UP000540568"/>
    </source>
</evidence>
<dbReference type="EMBL" id="JACGWV010000001">
    <property type="protein sequence ID" value="MBA8806171.1"/>
    <property type="molecule type" value="Genomic_DNA"/>
</dbReference>
<feature type="domain" description="DUF4097" evidence="2">
    <location>
        <begin position="41"/>
        <end position="227"/>
    </location>
</feature>
<dbReference type="RefSeq" id="WP_182613947.1">
    <property type="nucleotide sequence ID" value="NZ_BAAATF010000001.1"/>
</dbReference>